<keyword evidence="2 6" id="KW-0812">Transmembrane</keyword>
<feature type="transmembrane region" description="Helical" evidence="6">
    <location>
        <begin position="221"/>
        <end position="244"/>
    </location>
</feature>
<feature type="transmembrane region" description="Helical" evidence="6">
    <location>
        <begin position="66"/>
        <end position="86"/>
    </location>
</feature>
<feature type="transmembrane region" description="Helical" evidence="6">
    <location>
        <begin position="175"/>
        <end position="195"/>
    </location>
</feature>
<evidence type="ECO:0000256" key="1">
    <source>
        <dbReference type="ARBA" id="ARBA00004141"/>
    </source>
</evidence>
<dbReference type="Pfam" id="PF00003">
    <property type="entry name" value="7tm_3"/>
    <property type="match status" value="1"/>
</dbReference>
<evidence type="ECO:0000313" key="9">
    <source>
        <dbReference type="Proteomes" id="UP001176940"/>
    </source>
</evidence>
<dbReference type="PRINTS" id="PR00248">
    <property type="entry name" value="GPCRMGR"/>
</dbReference>
<feature type="transmembrane region" description="Helical" evidence="6">
    <location>
        <begin position="288"/>
        <end position="312"/>
    </location>
</feature>
<comment type="caution">
    <text evidence="8">The sequence shown here is derived from an EMBL/GenBank/DDBJ whole genome shotgun (WGS) entry which is preliminary data.</text>
</comment>
<feature type="transmembrane region" description="Helical" evidence="6">
    <location>
        <begin position="133"/>
        <end position="154"/>
    </location>
</feature>
<dbReference type="InterPro" id="IPR038550">
    <property type="entry name" value="GPCR_3_9-Cys_sf"/>
</dbReference>
<keyword evidence="4 6" id="KW-0472">Membrane</keyword>
<evidence type="ECO:0000313" key="8">
    <source>
        <dbReference type="EMBL" id="CAJ0947713.1"/>
    </source>
</evidence>
<evidence type="ECO:0000256" key="6">
    <source>
        <dbReference type="SAM" id="Phobius"/>
    </source>
</evidence>
<feature type="transmembrane region" description="Helical" evidence="6">
    <location>
        <begin position="256"/>
        <end position="276"/>
    </location>
</feature>
<dbReference type="InterPro" id="IPR000337">
    <property type="entry name" value="GPCR_3"/>
</dbReference>
<sequence>MPRARSPVGDRGSCAQALQHIPLVLLADAVECFKCPWDKRPNLQRTKCVPKTEDYLSYEEPLGTTLAITNVASSLVPYIILRILALHKASALVKASNYSISCLLLVSLSFCFLCSLFFIGYPKPVKCLLRQAAFGMVFVLCVSCILAKTILVLLAFMAIKPRSNKKKWTNTRVSYVIISAGSIFQALLCIIWLSLRPPFMQYDFHVNPEVIIVECNEGSLIAFWIMLGYLFLLAAISFLVAFLVRRLPDSFNEAQFITFSMLTFLCVWVSFIPASLSAQGKYTVAMEIFAIMASSWAILLCMFVPKCFIIVFQPNRNSKDYVMNRHRNPVIKDSRMGNLEPSPLRSPILLLPQWSLLSRGVGPSVMLSLTLREGLLLSFQLLPLWPVLVSSEQTSLGLSPTFPLLSMPRVSSLIGDQASHAQVLQQILLVLQEGPEGVQGLWQSLIGPSRKVMYLLQL</sequence>
<reference evidence="8" key="1">
    <citation type="submission" date="2023-07" db="EMBL/GenBank/DDBJ databases">
        <authorList>
            <person name="Stuckert A."/>
        </authorList>
    </citation>
    <scope>NUCLEOTIDE SEQUENCE</scope>
</reference>
<evidence type="ECO:0000256" key="4">
    <source>
        <dbReference type="ARBA" id="ARBA00023136"/>
    </source>
</evidence>
<evidence type="ECO:0000256" key="3">
    <source>
        <dbReference type="ARBA" id="ARBA00022989"/>
    </source>
</evidence>
<evidence type="ECO:0000259" key="7">
    <source>
        <dbReference type="PROSITE" id="PS50259"/>
    </source>
</evidence>
<dbReference type="Proteomes" id="UP001176940">
    <property type="component" value="Unassembled WGS sequence"/>
</dbReference>
<dbReference type="PANTHER" id="PTHR24061">
    <property type="entry name" value="CALCIUM-SENSING RECEPTOR-RELATED"/>
    <property type="match status" value="1"/>
</dbReference>
<feature type="transmembrane region" description="Helical" evidence="6">
    <location>
        <begin position="98"/>
        <end position="121"/>
    </location>
</feature>
<proteinExistence type="predicted"/>
<dbReference type="Gene3D" id="2.10.50.30">
    <property type="entry name" value="GPCR, family 3, nine cysteines domain"/>
    <property type="match status" value="1"/>
</dbReference>
<dbReference type="InterPro" id="IPR000068">
    <property type="entry name" value="GPCR_3_Ca_sens_rcpt-rel"/>
</dbReference>
<protein>
    <recommendedName>
        <fullName evidence="7">G-protein coupled receptors family 3 profile domain-containing protein</fullName>
    </recommendedName>
</protein>
<gene>
    <name evidence="8" type="ORF">RIMI_LOCUS11798024</name>
</gene>
<keyword evidence="5" id="KW-0325">Glycoprotein</keyword>
<accession>A0ABN9LQ27</accession>
<dbReference type="InterPro" id="IPR004073">
    <property type="entry name" value="GPCR_3_vmron_rcpt_2"/>
</dbReference>
<keyword evidence="3 6" id="KW-1133">Transmembrane helix</keyword>
<dbReference type="PROSITE" id="PS50259">
    <property type="entry name" value="G_PROTEIN_RECEP_F3_4"/>
    <property type="match status" value="1"/>
</dbReference>
<dbReference type="InterPro" id="IPR017978">
    <property type="entry name" value="GPCR_3_C"/>
</dbReference>
<name>A0ABN9LQ27_9NEOB</name>
<dbReference type="PRINTS" id="PR01535">
    <property type="entry name" value="VOMERONASL2R"/>
</dbReference>
<evidence type="ECO:0000256" key="5">
    <source>
        <dbReference type="ARBA" id="ARBA00023180"/>
    </source>
</evidence>
<comment type="subcellular location">
    <subcellularLocation>
        <location evidence="1">Membrane</location>
        <topology evidence="1">Multi-pass membrane protein</topology>
    </subcellularLocation>
</comment>
<dbReference type="PANTHER" id="PTHR24061:SF599">
    <property type="entry name" value="G-PROTEIN COUPLED RECEPTORS FAMILY 3 PROFILE DOMAIN-CONTAINING PROTEIN"/>
    <property type="match status" value="1"/>
</dbReference>
<dbReference type="EMBL" id="CAUEEQ010027172">
    <property type="protein sequence ID" value="CAJ0947713.1"/>
    <property type="molecule type" value="Genomic_DNA"/>
</dbReference>
<feature type="domain" description="G-protein coupled receptors family 3 profile" evidence="7">
    <location>
        <begin position="62"/>
        <end position="326"/>
    </location>
</feature>
<organism evidence="8 9">
    <name type="scientific">Ranitomeya imitator</name>
    <name type="common">mimic poison frog</name>
    <dbReference type="NCBI Taxonomy" id="111125"/>
    <lineage>
        <taxon>Eukaryota</taxon>
        <taxon>Metazoa</taxon>
        <taxon>Chordata</taxon>
        <taxon>Craniata</taxon>
        <taxon>Vertebrata</taxon>
        <taxon>Euteleostomi</taxon>
        <taxon>Amphibia</taxon>
        <taxon>Batrachia</taxon>
        <taxon>Anura</taxon>
        <taxon>Neobatrachia</taxon>
        <taxon>Hyloidea</taxon>
        <taxon>Dendrobatidae</taxon>
        <taxon>Dendrobatinae</taxon>
        <taxon>Ranitomeya</taxon>
    </lineage>
</organism>
<keyword evidence="9" id="KW-1185">Reference proteome</keyword>
<evidence type="ECO:0000256" key="2">
    <source>
        <dbReference type="ARBA" id="ARBA00022692"/>
    </source>
</evidence>